<evidence type="ECO:0000256" key="5">
    <source>
        <dbReference type="ARBA" id="ARBA00023242"/>
    </source>
</evidence>
<dbReference type="GO" id="GO:0045892">
    <property type="term" value="P:negative regulation of DNA-templated transcription"/>
    <property type="evidence" value="ECO:0007669"/>
    <property type="project" value="UniProtKB-UniRule"/>
</dbReference>
<evidence type="ECO:0000256" key="2">
    <source>
        <dbReference type="ARBA" id="ARBA00022491"/>
    </source>
</evidence>
<comment type="caution">
    <text evidence="9">The sequence shown here is derived from an EMBL/GenBank/DDBJ whole genome shotgun (WGS) entry which is preliminary data.</text>
</comment>
<name>A0AAV0KQ53_9ROSI</name>
<keyword evidence="4 6" id="KW-0804">Transcription</keyword>
<evidence type="ECO:0000256" key="1">
    <source>
        <dbReference type="ARBA" id="ARBA00004123"/>
    </source>
</evidence>
<comment type="function">
    <text evidence="6">Transcriptional repressor that regulates multiple aspects of plant growth and development.</text>
</comment>
<comment type="subcellular location">
    <subcellularLocation>
        <location evidence="1 6">Nucleus</location>
    </subcellularLocation>
</comment>
<dbReference type="PANTHER" id="PTHR33057:SF151">
    <property type="entry name" value="TRANSCRIPTION REPRESSOR OFP1"/>
    <property type="match status" value="1"/>
</dbReference>
<feature type="compositionally biased region" description="Basic residues" evidence="7">
    <location>
        <begin position="30"/>
        <end position="40"/>
    </location>
</feature>
<evidence type="ECO:0000313" key="10">
    <source>
        <dbReference type="Proteomes" id="UP001154282"/>
    </source>
</evidence>
<dbReference type="AlphaFoldDB" id="A0AAV0KQ53"/>
<evidence type="ECO:0000313" key="9">
    <source>
        <dbReference type="EMBL" id="CAI0423873.1"/>
    </source>
</evidence>
<evidence type="ECO:0000256" key="4">
    <source>
        <dbReference type="ARBA" id="ARBA00023163"/>
    </source>
</evidence>
<dbReference type="Proteomes" id="UP001154282">
    <property type="component" value="Unassembled WGS sequence"/>
</dbReference>
<dbReference type="EMBL" id="CAMGYJ010000005">
    <property type="protein sequence ID" value="CAI0423873.1"/>
    <property type="molecule type" value="Genomic_DNA"/>
</dbReference>
<evidence type="ECO:0000259" key="8">
    <source>
        <dbReference type="PROSITE" id="PS51754"/>
    </source>
</evidence>
<dbReference type="InterPro" id="IPR025830">
    <property type="entry name" value="DNA_bnd_dom_ovate"/>
</dbReference>
<feature type="compositionally biased region" description="Low complexity" evidence="7">
    <location>
        <begin position="105"/>
        <end position="115"/>
    </location>
</feature>
<keyword evidence="10" id="KW-1185">Reference proteome</keyword>
<keyword evidence="2 6" id="KW-0678">Repressor</keyword>
<dbReference type="PANTHER" id="PTHR33057">
    <property type="entry name" value="TRANSCRIPTION REPRESSOR OFP7-RELATED"/>
    <property type="match status" value="1"/>
</dbReference>
<dbReference type="Pfam" id="PF13724">
    <property type="entry name" value="DNA_binding_2"/>
    <property type="match status" value="1"/>
</dbReference>
<keyword evidence="3 6" id="KW-0805">Transcription regulation</keyword>
<feature type="compositionally biased region" description="Basic residues" evidence="7">
    <location>
        <begin position="53"/>
        <end position="64"/>
    </location>
</feature>
<evidence type="ECO:0000256" key="3">
    <source>
        <dbReference type="ARBA" id="ARBA00023015"/>
    </source>
</evidence>
<accession>A0AAV0KQ53</accession>
<evidence type="ECO:0000256" key="7">
    <source>
        <dbReference type="SAM" id="MobiDB-lite"/>
    </source>
</evidence>
<evidence type="ECO:0000256" key="6">
    <source>
        <dbReference type="RuleBase" id="RU367028"/>
    </source>
</evidence>
<dbReference type="PROSITE" id="PS51754">
    <property type="entry name" value="OVATE"/>
    <property type="match status" value="1"/>
</dbReference>
<feature type="domain" description="OVATE" evidence="8">
    <location>
        <begin position="323"/>
        <end position="382"/>
    </location>
</feature>
<dbReference type="GO" id="GO:0005634">
    <property type="term" value="C:nucleus"/>
    <property type="evidence" value="ECO:0007669"/>
    <property type="project" value="UniProtKB-SubCell"/>
</dbReference>
<gene>
    <name evidence="9" type="ORF">LITE_LOCUS19685</name>
</gene>
<feature type="region of interest" description="Disordered" evidence="7">
    <location>
        <begin position="242"/>
        <end position="285"/>
    </location>
</feature>
<dbReference type="GO" id="GO:0003677">
    <property type="term" value="F:DNA binding"/>
    <property type="evidence" value="ECO:0007669"/>
    <property type="project" value="InterPro"/>
</dbReference>
<organism evidence="9 10">
    <name type="scientific">Linum tenue</name>
    <dbReference type="NCBI Taxonomy" id="586396"/>
    <lineage>
        <taxon>Eukaryota</taxon>
        <taxon>Viridiplantae</taxon>
        <taxon>Streptophyta</taxon>
        <taxon>Embryophyta</taxon>
        <taxon>Tracheophyta</taxon>
        <taxon>Spermatophyta</taxon>
        <taxon>Magnoliopsida</taxon>
        <taxon>eudicotyledons</taxon>
        <taxon>Gunneridae</taxon>
        <taxon>Pentapetalae</taxon>
        <taxon>rosids</taxon>
        <taxon>fabids</taxon>
        <taxon>Malpighiales</taxon>
        <taxon>Linaceae</taxon>
        <taxon>Linum</taxon>
    </lineage>
</organism>
<reference evidence="9" key="1">
    <citation type="submission" date="2022-08" db="EMBL/GenBank/DDBJ databases">
        <authorList>
            <person name="Gutierrez-Valencia J."/>
        </authorList>
    </citation>
    <scope>NUCLEOTIDE SEQUENCE</scope>
</reference>
<feature type="compositionally biased region" description="Polar residues" evidence="7">
    <location>
        <begin position="73"/>
        <end position="92"/>
    </location>
</feature>
<dbReference type="InterPro" id="IPR006458">
    <property type="entry name" value="Ovate_C"/>
</dbReference>
<proteinExistence type="predicted"/>
<sequence length="390" mass="43335">MGNLRFRLSDMMPNAWFYKLKDMSSAGATSHKRGNGKKLHPATPPPSQPSKPKQPHHHQQHSYSRKSYYFTRDLSSGNPNHTDNTLPNSPSKLSDHPPTPRKSSKSSSPKLVSSSVSAGCSCRANWTKTDSPAVVAAAVPGDRSASLSDSNSDSFPPEFRSDCSLTTESFDKMVSWSSNSCGCPLDLVDSGSNDIIIDIDKRSLVDPAHQVFEKLPDRQLPPILTKPSSFDDRIEDIKRKETREVVPSATKQRRTPPSSKKMVTREESLTVKQQGRKLNSANSPGIKLRVNSPRIGYRRNIQGQGRKSVSSSSKKSLSGCLAVVKSSFDPQTDFRESMVEMIVENKLSASKDLEDLLACYLSLNSDEYHEVIIKVFKQIWFDYLTNARSK</sequence>
<feature type="compositionally biased region" description="Polar residues" evidence="7">
    <location>
        <begin position="270"/>
        <end position="283"/>
    </location>
</feature>
<dbReference type="InterPro" id="IPR038933">
    <property type="entry name" value="Ovate"/>
</dbReference>
<keyword evidence="5 6" id="KW-0539">Nucleus</keyword>
<dbReference type="NCBIfam" id="TIGR01568">
    <property type="entry name" value="A_thal_3678"/>
    <property type="match status" value="1"/>
</dbReference>
<feature type="region of interest" description="Disordered" evidence="7">
    <location>
        <begin position="25"/>
        <end position="115"/>
    </location>
</feature>
<protein>
    <recommendedName>
        <fullName evidence="6">Transcription repressor</fullName>
    </recommendedName>
    <alternativeName>
        <fullName evidence="6">Ovate family protein</fullName>
    </alternativeName>
</protein>
<dbReference type="Pfam" id="PF04844">
    <property type="entry name" value="Ovate"/>
    <property type="match status" value="1"/>
</dbReference>